<dbReference type="PROSITE" id="PS50994">
    <property type="entry name" value="INTEGRASE"/>
    <property type="match status" value="1"/>
</dbReference>
<protein>
    <recommendedName>
        <fullName evidence="1">Integrase catalytic domain-containing protein</fullName>
    </recommendedName>
</protein>
<reference evidence="2" key="1">
    <citation type="submission" date="2019-09" db="EMBL/GenBank/DDBJ databases">
        <title>Draft genome information of white flower Hibiscus syriacus.</title>
        <authorList>
            <person name="Kim Y.-M."/>
        </authorList>
    </citation>
    <scope>NUCLEOTIDE SEQUENCE [LARGE SCALE GENOMIC DNA]</scope>
    <source>
        <strain evidence="2">YM2019G1</strain>
    </source>
</reference>
<dbReference type="InterPro" id="IPR036397">
    <property type="entry name" value="RNaseH_sf"/>
</dbReference>
<feature type="domain" description="Integrase catalytic" evidence="1">
    <location>
        <begin position="1"/>
        <end position="96"/>
    </location>
</feature>
<dbReference type="SUPFAM" id="SSF53098">
    <property type="entry name" value="Ribonuclease H-like"/>
    <property type="match status" value="1"/>
</dbReference>
<dbReference type="PANTHER" id="PTHR42648">
    <property type="entry name" value="TRANSPOSASE, PUTATIVE-RELATED"/>
    <property type="match status" value="1"/>
</dbReference>
<name>A0A6A2ZT25_HIBSY</name>
<dbReference type="AlphaFoldDB" id="A0A6A2ZT25"/>
<dbReference type="GO" id="GO:0003676">
    <property type="term" value="F:nucleic acid binding"/>
    <property type="evidence" value="ECO:0007669"/>
    <property type="project" value="InterPro"/>
</dbReference>
<dbReference type="GO" id="GO:0015074">
    <property type="term" value="P:DNA integration"/>
    <property type="evidence" value="ECO:0007669"/>
    <property type="project" value="InterPro"/>
</dbReference>
<accession>A0A6A2ZT25</accession>
<gene>
    <name evidence="2" type="ORF">F3Y22_tig00110729pilonHSYRG00019</name>
</gene>
<comment type="caution">
    <text evidence="2">The sequence shown here is derived from an EMBL/GenBank/DDBJ whole genome shotgun (WGS) entry which is preliminary data.</text>
</comment>
<dbReference type="Proteomes" id="UP000436088">
    <property type="component" value="Unassembled WGS sequence"/>
</dbReference>
<dbReference type="CDD" id="cd09272">
    <property type="entry name" value="RNase_HI_RT_Ty1"/>
    <property type="match status" value="1"/>
</dbReference>
<sequence>MKKPSLNGSKYFVLFIDDLTRMCWVYFLKSKLNVLTTFKEFKKLVENQSDCRWKILRTDNGGEFNNFCKEVGIHHQLIVFHTPQRNGVAEVVATSVYLLNKLATKAVNEKTHLKACFSEASKVPDWIDAMNAEVVAIEKNDTWFLASRSIDKNVIGVKWVYRTKFNPDRTVFKHKLSNVEVVSILKSSMQEEFEMSSLGLMSYFLGIDINQNEAGVDSPLPLNLKLSKNDGEKLKDPSTSRSVAKRVLMYVKSTMYEGISYLKIGAICWSSEKQQIMAQSTTETEYIDVAATTNQAIWLRNLLFDLGFEQEGATILFCDNKSAIAMAENPVQHGRTKHINVKFHSIREAEKNLQIKLEYCSSELKVADLMKKALSRNIILFLKHELGISNINFKVEC</sequence>
<proteinExistence type="predicted"/>
<dbReference type="Gene3D" id="3.30.420.10">
    <property type="entry name" value="Ribonuclease H-like superfamily/Ribonuclease H"/>
    <property type="match status" value="1"/>
</dbReference>
<dbReference type="EMBL" id="VEPZ02001092">
    <property type="protein sequence ID" value="KAE8695211.1"/>
    <property type="molecule type" value="Genomic_DNA"/>
</dbReference>
<keyword evidence="3" id="KW-1185">Reference proteome</keyword>
<dbReference type="PANTHER" id="PTHR42648:SF18">
    <property type="entry name" value="RETROTRANSPOSON, UNCLASSIFIED-LIKE PROTEIN"/>
    <property type="match status" value="1"/>
</dbReference>
<evidence type="ECO:0000313" key="3">
    <source>
        <dbReference type="Proteomes" id="UP000436088"/>
    </source>
</evidence>
<organism evidence="2 3">
    <name type="scientific">Hibiscus syriacus</name>
    <name type="common">Rose of Sharon</name>
    <dbReference type="NCBI Taxonomy" id="106335"/>
    <lineage>
        <taxon>Eukaryota</taxon>
        <taxon>Viridiplantae</taxon>
        <taxon>Streptophyta</taxon>
        <taxon>Embryophyta</taxon>
        <taxon>Tracheophyta</taxon>
        <taxon>Spermatophyta</taxon>
        <taxon>Magnoliopsida</taxon>
        <taxon>eudicotyledons</taxon>
        <taxon>Gunneridae</taxon>
        <taxon>Pentapetalae</taxon>
        <taxon>rosids</taxon>
        <taxon>malvids</taxon>
        <taxon>Malvales</taxon>
        <taxon>Malvaceae</taxon>
        <taxon>Malvoideae</taxon>
        <taxon>Hibiscus</taxon>
    </lineage>
</organism>
<dbReference type="InterPro" id="IPR012337">
    <property type="entry name" value="RNaseH-like_sf"/>
</dbReference>
<dbReference type="InterPro" id="IPR001584">
    <property type="entry name" value="Integrase_cat-core"/>
</dbReference>
<evidence type="ECO:0000313" key="2">
    <source>
        <dbReference type="EMBL" id="KAE8695211.1"/>
    </source>
</evidence>
<dbReference type="InterPro" id="IPR039537">
    <property type="entry name" value="Retrotran_Ty1/copia-like"/>
</dbReference>
<evidence type="ECO:0000259" key="1">
    <source>
        <dbReference type="PROSITE" id="PS50994"/>
    </source>
</evidence>